<proteinExistence type="predicted"/>
<accession>G7E5S7</accession>
<dbReference type="RefSeq" id="XP_014569289.1">
    <property type="nucleotide sequence ID" value="XM_014713803.1"/>
</dbReference>
<comment type="caution">
    <text evidence="1">The sequence shown here is derived from an EMBL/GenBank/DDBJ whole genome shotgun (WGS) entry which is preliminary data.</text>
</comment>
<dbReference type="EMBL" id="BABT02000150">
    <property type="protein sequence ID" value="GAA98187.1"/>
    <property type="molecule type" value="Genomic_DNA"/>
</dbReference>
<name>G7E5S7_MIXOS</name>
<dbReference type="HOGENOM" id="CLU_119153_0_0_1"/>
<evidence type="ECO:0000313" key="2">
    <source>
        <dbReference type="Proteomes" id="UP000009131"/>
    </source>
</evidence>
<dbReference type="InParanoid" id="G7E5S7"/>
<reference evidence="1 2" key="2">
    <citation type="journal article" date="2012" name="Open Biol.">
        <title>Characteristics of nucleosomes and linker DNA regions on the genome of the basidiomycete Mixia osmundae revealed by mono- and dinucleosome mapping.</title>
        <authorList>
            <person name="Nishida H."/>
            <person name="Kondo S."/>
            <person name="Matsumoto T."/>
            <person name="Suzuki Y."/>
            <person name="Yoshikawa H."/>
            <person name="Taylor T.D."/>
            <person name="Sugiyama J."/>
        </authorList>
    </citation>
    <scope>NUCLEOTIDE SEQUENCE [LARGE SCALE GENOMIC DNA]</scope>
    <source>
        <strain evidence="2">CBS 9802 / IAM 14324 / JCM 22182 / KY 12970</strain>
    </source>
</reference>
<organism evidence="1 2">
    <name type="scientific">Mixia osmundae (strain CBS 9802 / IAM 14324 / JCM 22182 / KY 12970)</name>
    <dbReference type="NCBI Taxonomy" id="764103"/>
    <lineage>
        <taxon>Eukaryota</taxon>
        <taxon>Fungi</taxon>
        <taxon>Dikarya</taxon>
        <taxon>Basidiomycota</taxon>
        <taxon>Pucciniomycotina</taxon>
        <taxon>Mixiomycetes</taxon>
        <taxon>Mixiales</taxon>
        <taxon>Mixiaceae</taxon>
        <taxon>Mixia</taxon>
    </lineage>
</organism>
<keyword evidence="2" id="KW-1185">Reference proteome</keyword>
<evidence type="ECO:0000313" key="1">
    <source>
        <dbReference type="EMBL" id="GAA98187.1"/>
    </source>
</evidence>
<gene>
    <name evidence="1" type="primary">Mo04870</name>
    <name evidence="1" type="ORF">E5Q_04870</name>
</gene>
<dbReference type="AlphaFoldDB" id="G7E5S7"/>
<protein>
    <submittedName>
        <fullName evidence="1">Uncharacterized protein</fullName>
    </submittedName>
</protein>
<reference evidence="1 2" key="1">
    <citation type="journal article" date="2011" name="J. Gen. Appl. Microbiol.">
        <title>Draft genome sequencing of the enigmatic basidiomycete Mixia osmundae.</title>
        <authorList>
            <person name="Nishida H."/>
            <person name="Nagatsuka Y."/>
            <person name="Sugiyama J."/>
        </authorList>
    </citation>
    <scope>NUCLEOTIDE SEQUENCE [LARGE SCALE GENOMIC DNA]</scope>
    <source>
        <strain evidence="2">CBS 9802 / IAM 14324 / JCM 22182 / KY 12970</strain>
    </source>
</reference>
<dbReference type="Proteomes" id="UP000009131">
    <property type="component" value="Unassembled WGS sequence"/>
</dbReference>
<sequence length="198" mass="21610">MIEYCFGKRPYQAVCSINVLADGNLHEVSLGANSQESFYVMKVQPERTWGPIRCINARYREDVSPDCENIAVKNAGHNGYVFEVAAVKSLTTGAVLSPTSDTVSAAAAVCCSIIWTSTGKVTFPEKDWKDDEAEVTMLCGPGKDASILIPMLPGLTCADFFARDVESKDCEIVGGPIRPTFEMKRHDNSCDWRGDDAS</sequence>